<dbReference type="Gene3D" id="3.90.350.10">
    <property type="entry name" value="Transposase Inhibitor Protein From Tn5, Chain A, domain 1"/>
    <property type="match status" value="1"/>
</dbReference>
<evidence type="ECO:0000259" key="1">
    <source>
        <dbReference type="Pfam" id="PF01609"/>
    </source>
</evidence>
<dbReference type="RefSeq" id="WP_290137744.1">
    <property type="nucleotide sequence ID" value="NZ_CP101620.1"/>
</dbReference>
<reference evidence="3" key="1">
    <citation type="submission" date="2022-07" db="EMBL/GenBank/DDBJ databases">
        <title>Faecal culturing of patients with breast cancer.</title>
        <authorList>
            <person name="Teng N.M.Y."/>
            <person name="Kiu R."/>
            <person name="Evans R."/>
            <person name="Baker D.J."/>
            <person name="Zenner C."/>
            <person name="Robinson S.D."/>
            <person name="Hall L.J."/>
        </authorList>
    </citation>
    <scope>NUCLEOTIDE SEQUENCE</scope>
    <source>
        <strain evidence="3">LH1062</strain>
    </source>
</reference>
<dbReference type="InterPro" id="IPR002559">
    <property type="entry name" value="Transposase_11"/>
</dbReference>
<dbReference type="InterPro" id="IPR012337">
    <property type="entry name" value="RNaseH-like_sf"/>
</dbReference>
<evidence type="ECO:0000313" key="3">
    <source>
        <dbReference type="EMBL" id="UTY38570.1"/>
    </source>
</evidence>
<dbReference type="SUPFAM" id="SSF53098">
    <property type="entry name" value="Ribonuclease H-like"/>
    <property type="match status" value="1"/>
</dbReference>
<proteinExistence type="predicted"/>
<evidence type="ECO:0000313" key="2">
    <source>
        <dbReference type="EMBL" id="UTY37826.1"/>
    </source>
</evidence>
<dbReference type="Proteomes" id="UP001060112">
    <property type="component" value="Chromosome"/>
</dbReference>
<sequence length="423" mass="50102">MSYFTTDLYETKREIVNFSNKLSDSLDKPAAKFVMDMMFGLARSQSVLLSDIARALDENIKLNYTIDRLSNHLAQFDDEAMNQMKSNYNDMVIKHLSEDRIILLDNSEIIKKYGRKFEDLCMVRDASSLKDDIYPGYHVCEATALTQDQHHPISLYSHIYSTESEGFRSMNDETIKSIKYVKSLITERCTFVCDRGYDANVFYDYFIDENHNADDFIIRLKENRTLLFKGKPKKVGEIAKRRKGKIKMNMYFSKEDSEVYVSHTRVELPSQKGRILNLVIVYGLSEEKPMMLLTNREIRNKRDVHKIVRAYMSRWRIEEKFRFKKNQYGFENIRVRTMKSINVLNTILMMHIGHITLLAEKVDKKLLVIKMIERSKSLKGKRYYWCYQISKGIQEILKYAQKGIKEFQNIREKQEYRQLQLKL</sequence>
<dbReference type="Pfam" id="PF01609">
    <property type="entry name" value="DDE_Tnp_1"/>
    <property type="match status" value="1"/>
</dbReference>
<name>A0ABY5I0I3_9FIRM</name>
<protein>
    <submittedName>
        <fullName evidence="3">Transposase</fullName>
    </submittedName>
</protein>
<dbReference type="EMBL" id="CP101620">
    <property type="protein sequence ID" value="UTY37826.1"/>
    <property type="molecule type" value="Genomic_DNA"/>
</dbReference>
<accession>A0ABY5I0I3</accession>
<dbReference type="EMBL" id="CP101620">
    <property type="protein sequence ID" value="UTY38570.1"/>
    <property type="molecule type" value="Genomic_DNA"/>
</dbReference>
<evidence type="ECO:0000313" key="4">
    <source>
        <dbReference type="Proteomes" id="UP001060112"/>
    </source>
</evidence>
<organism evidence="3 4">
    <name type="scientific">Allocoprobacillus halotolerans</name>
    <dbReference type="NCBI Taxonomy" id="2944914"/>
    <lineage>
        <taxon>Bacteria</taxon>
        <taxon>Bacillati</taxon>
        <taxon>Bacillota</taxon>
        <taxon>Erysipelotrichia</taxon>
        <taxon>Erysipelotrichales</taxon>
        <taxon>Erysipelotrichaceae</taxon>
        <taxon>Allocoprobacillus</taxon>
    </lineage>
</organism>
<feature type="domain" description="Transposase IS4-like" evidence="1">
    <location>
        <begin position="177"/>
        <end position="347"/>
    </location>
</feature>
<keyword evidence="4" id="KW-1185">Reference proteome</keyword>
<gene>
    <name evidence="2" type="ORF">NMU03_08800</name>
    <name evidence="3" type="ORF">NMU03_13090</name>
</gene>